<dbReference type="PATRIC" id="fig|1263870.3.peg.6695"/>
<protein>
    <submittedName>
        <fullName evidence="2">Putative membrane protein</fullName>
    </submittedName>
</protein>
<keyword evidence="1" id="KW-0812">Transmembrane</keyword>
<dbReference type="EMBL" id="ANOH01000443">
    <property type="protein sequence ID" value="EMI52204.1"/>
    <property type="molecule type" value="Genomic_DNA"/>
</dbReference>
<gene>
    <name evidence="2" type="ORF">RSSM_06318</name>
</gene>
<dbReference type="AlphaFoldDB" id="M5TT31"/>
<accession>M5TT31</accession>
<sequence length="92" mass="10662">MRNYPERSSDLQSKPMIILKGGLFLLLGCLSAGLLLSSIISFRNVFLLGLTIWSFCRAYYFAFYVIEHYVDDSFRYSGLIDFAKHWIGRLKP</sequence>
<organism evidence="2 3">
    <name type="scientific">Rhodopirellula sallentina SM41</name>
    <dbReference type="NCBI Taxonomy" id="1263870"/>
    <lineage>
        <taxon>Bacteria</taxon>
        <taxon>Pseudomonadati</taxon>
        <taxon>Planctomycetota</taxon>
        <taxon>Planctomycetia</taxon>
        <taxon>Pirellulales</taxon>
        <taxon>Pirellulaceae</taxon>
        <taxon>Rhodopirellula</taxon>
    </lineage>
</organism>
<comment type="caution">
    <text evidence="2">The sequence shown here is derived from an EMBL/GenBank/DDBJ whole genome shotgun (WGS) entry which is preliminary data.</text>
</comment>
<keyword evidence="3" id="KW-1185">Reference proteome</keyword>
<evidence type="ECO:0000256" key="1">
    <source>
        <dbReference type="SAM" id="Phobius"/>
    </source>
</evidence>
<keyword evidence="1" id="KW-1133">Transmembrane helix</keyword>
<reference evidence="2 3" key="1">
    <citation type="journal article" date="2013" name="Mar. Genomics">
        <title>Expression of sulfatases in Rhodopirellula baltica and the diversity of sulfatases in the genus Rhodopirellula.</title>
        <authorList>
            <person name="Wegner C.E."/>
            <person name="Richter-Heitmann T."/>
            <person name="Klindworth A."/>
            <person name="Klockow C."/>
            <person name="Richter M."/>
            <person name="Achstetter T."/>
            <person name="Glockner F.O."/>
            <person name="Harder J."/>
        </authorList>
    </citation>
    <scope>NUCLEOTIDE SEQUENCE [LARGE SCALE GENOMIC DNA]</scope>
    <source>
        <strain evidence="2 3">SM41</strain>
    </source>
</reference>
<feature type="transmembrane region" description="Helical" evidence="1">
    <location>
        <begin position="46"/>
        <end position="66"/>
    </location>
</feature>
<name>M5TT31_9BACT</name>
<dbReference type="OrthoDB" id="286647at2"/>
<evidence type="ECO:0000313" key="3">
    <source>
        <dbReference type="Proteomes" id="UP000011885"/>
    </source>
</evidence>
<dbReference type="Proteomes" id="UP000011885">
    <property type="component" value="Unassembled WGS sequence"/>
</dbReference>
<dbReference type="RefSeq" id="WP_008688133.1">
    <property type="nucleotide sequence ID" value="NZ_ANOH01000443.1"/>
</dbReference>
<evidence type="ECO:0000313" key="2">
    <source>
        <dbReference type="EMBL" id="EMI52204.1"/>
    </source>
</evidence>
<keyword evidence="1" id="KW-0472">Membrane</keyword>
<feature type="transmembrane region" description="Helical" evidence="1">
    <location>
        <begin position="21"/>
        <end position="40"/>
    </location>
</feature>
<proteinExistence type="predicted"/>